<reference evidence="1" key="1">
    <citation type="journal article" date="2015" name="Nature">
        <title>Complex archaea that bridge the gap between prokaryotes and eukaryotes.</title>
        <authorList>
            <person name="Spang A."/>
            <person name="Saw J.H."/>
            <person name="Jorgensen S.L."/>
            <person name="Zaremba-Niedzwiedzka K."/>
            <person name="Martijn J."/>
            <person name="Lind A.E."/>
            <person name="van Eijk R."/>
            <person name="Schleper C."/>
            <person name="Guy L."/>
            <person name="Ettema T.J."/>
        </authorList>
    </citation>
    <scope>NUCLEOTIDE SEQUENCE</scope>
</reference>
<accession>A0A0F9DJB2</accession>
<gene>
    <name evidence="1" type="ORF">LCGC14_2192140</name>
</gene>
<proteinExistence type="predicted"/>
<dbReference type="EMBL" id="LAZR01028719">
    <property type="protein sequence ID" value="KKL61753.1"/>
    <property type="molecule type" value="Genomic_DNA"/>
</dbReference>
<dbReference type="AlphaFoldDB" id="A0A0F9DJB2"/>
<name>A0A0F9DJB2_9ZZZZ</name>
<sequence length="235" mass="27121">MREITPLDLVDDTKETLASYLISKFNHSLKARKDAVDNHYRRWEENYLAKPKVATRTTPFYNASNFVPQLIRMSTDIMHARLMGLLFAPKPFMKPRFLTPDSVITRKHMDALARWFETVVFRGLDLFQAVDLTLHTTVKTGTCLLKAPYVRDPIWVGGALEGADEGKEIKRAGMKLYPVDYDDFWPYPVTAQTLKDVSILFHRVRLTREEVEYRKASRDYNWNAGACDALLMSPS</sequence>
<protein>
    <submittedName>
        <fullName evidence="1">Uncharacterized protein</fullName>
    </submittedName>
</protein>
<organism evidence="1">
    <name type="scientific">marine sediment metagenome</name>
    <dbReference type="NCBI Taxonomy" id="412755"/>
    <lineage>
        <taxon>unclassified sequences</taxon>
        <taxon>metagenomes</taxon>
        <taxon>ecological metagenomes</taxon>
    </lineage>
</organism>
<comment type="caution">
    <text evidence="1">The sequence shown here is derived from an EMBL/GenBank/DDBJ whole genome shotgun (WGS) entry which is preliminary data.</text>
</comment>
<evidence type="ECO:0000313" key="1">
    <source>
        <dbReference type="EMBL" id="KKL61753.1"/>
    </source>
</evidence>
<feature type="non-terminal residue" evidence="1">
    <location>
        <position position="235"/>
    </location>
</feature>